<organism evidence="1 2">
    <name type="scientific">Nonomuraea zeae</name>
    <dbReference type="NCBI Taxonomy" id="1642303"/>
    <lineage>
        <taxon>Bacteria</taxon>
        <taxon>Bacillati</taxon>
        <taxon>Actinomycetota</taxon>
        <taxon>Actinomycetes</taxon>
        <taxon>Streptosporangiales</taxon>
        <taxon>Streptosporangiaceae</taxon>
        <taxon>Nonomuraea</taxon>
    </lineage>
</organism>
<evidence type="ECO:0000313" key="1">
    <source>
        <dbReference type="EMBL" id="TMR39630.1"/>
    </source>
</evidence>
<sequence length="201" mass="22591">MNSSQAFWIDADHDREMASDGRSRYGHYVRDRAERFREAWDLEESRPARFAATAWRVATGPIMAPGYVRRNPRLLSGQVEVNDWDGSLVGMASLVTPWPLPLASSRDWRADGTWWRDWPTETIWGSDTVRYLDPSGEDLSRGQRFLMASAALVFPLPTQPLPALPPAPAPDLAAQARAYVEVLVAEMNRVVAPVLDTLERS</sequence>
<dbReference type="AlphaFoldDB" id="A0A5S4HJP7"/>
<keyword evidence="2" id="KW-1185">Reference proteome</keyword>
<dbReference type="EMBL" id="VCKX01000002">
    <property type="protein sequence ID" value="TMR39630.1"/>
    <property type="molecule type" value="Genomic_DNA"/>
</dbReference>
<name>A0A5S4HJP7_9ACTN</name>
<reference evidence="1 2" key="1">
    <citation type="submission" date="2019-05" db="EMBL/GenBank/DDBJ databases">
        <title>Draft genome sequence of Nonomuraea zeae DSM 100528.</title>
        <authorList>
            <person name="Saricaoglu S."/>
            <person name="Isik K."/>
        </authorList>
    </citation>
    <scope>NUCLEOTIDE SEQUENCE [LARGE SCALE GENOMIC DNA]</scope>
    <source>
        <strain evidence="1 2">DSM 100528</strain>
    </source>
</reference>
<accession>A0A5S4HJP7</accession>
<dbReference type="Proteomes" id="UP000306628">
    <property type="component" value="Unassembled WGS sequence"/>
</dbReference>
<dbReference type="OrthoDB" id="3686201at2"/>
<comment type="caution">
    <text evidence="1">The sequence shown here is derived from an EMBL/GenBank/DDBJ whole genome shotgun (WGS) entry which is preliminary data.</text>
</comment>
<gene>
    <name evidence="1" type="ORF">ETD85_01050</name>
</gene>
<dbReference type="RefSeq" id="WP_138687656.1">
    <property type="nucleotide sequence ID" value="NZ_JBHSAZ010000112.1"/>
</dbReference>
<evidence type="ECO:0000313" key="2">
    <source>
        <dbReference type="Proteomes" id="UP000306628"/>
    </source>
</evidence>
<protein>
    <submittedName>
        <fullName evidence="1">Uncharacterized protein</fullName>
    </submittedName>
</protein>
<proteinExistence type="predicted"/>